<feature type="compositionally biased region" description="Basic and acidic residues" evidence="1">
    <location>
        <begin position="44"/>
        <end position="54"/>
    </location>
</feature>
<comment type="caution">
    <text evidence="2">The sequence shown here is derived from an EMBL/GenBank/DDBJ whole genome shotgun (WGS) entry which is preliminary data.</text>
</comment>
<protein>
    <submittedName>
        <fullName evidence="2">Uncharacterized protein</fullName>
    </submittedName>
</protein>
<evidence type="ECO:0000256" key="1">
    <source>
        <dbReference type="SAM" id="MobiDB-lite"/>
    </source>
</evidence>
<feature type="region of interest" description="Disordered" evidence="1">
    <location>
        <begin position="120"/>
        <end position="186"/>
    </location>
</feature>
<name>A0A644VBN7_9ZZZZ</name>
<feature type="region of interest" description="Disordered" evidence="1">
    <location>
        <begin position="44"/>
        <end position="72"/>
    </location>
</feature>
<sequence>MRGSALARRWGIAILAARADLGADLRQPFLQPGAAAVLIGGDDRQGDEIAHQPRGDAGQQSAHQIGQEDPVEEIRQPLPLRRLVGEEGHEVVVQVLEGMAEGLEQPLGLDRGEMPAKHPVAELDRDQRDQREGQRVADQRAEERGDDIAAHQPGKHHRAAKVKAEERREGDQHAREDAARDPLGPVGQAVQPVLDVVEGTGPAAARPDRLAQRLQEGTFVAPLENHRRPSPPCRGPFPPSAMPSGPLRACARCRATAPPATHPSPPRAR</sequence>
<feature type="compositionally biased region" description="Pro residues" evidence="1">
    <location>
        <begin position="230"/>
        <end position="241"/>
    </location>
</feature>
<dbReference type="EMBL" id="VSSQ01000264">
    <property type="protein sequence ID" value="MPL88759.1"/>
    <property type="molecule type" value="Genomic_DNA"/>
</dbReference>
<organism evidence="2">
    <name type="scientific">bioreactor metagenome</name>
    <dbReference type="NCBI Taxonomy" id="1076179"/>
    <lineage>
        <taxon>unclassified sequences</taxon>
        <taxon>metagenomes</taxon>
        <taxon>ecological metagenomes</taxon>
    </lineage>
</organism>
<evidence type="ECO:0000313" key="2">
    <source>
        <dbReference type="EMBL" id="MPL88759.1"/>
    </source>
</evidence>
<reference evidence="2" key="1">
    <citation type="submission" date="2019-08" db="EMBL/GenBank/DDBJ databases">
        <authorList>
            <person name="Kucharzyk K."/>
            <person name="Murdoch R.W."/>
            <person name="Higgins S."/>
            <person name="Loffler F."/>
        </authorList>
    </citation>
    <scope>NUCLEOTIDE SEQUENCE</scope>
</reference>
<accession>A0A644VBN7</accession>
<dbReference type="AlphaFoldDB" id="A0A644VBN7"/>
<feature type="region of interest" description="Disordered" evidence="1">
    <location>
        <begin position="219"/>
        <end position="245"/>
    </location>
</feature>
<gene>
    <name evidence="2" type="ORF">SDC9_34786</name>
</gene>
<feature type="compositionally biased region" description="Basic and acidic residues" evidence="1">
    <location>
        <begin position="162"/>
        <end position="180"/>
    </location>
</feature>
<feature type="compositionally biased region" description="Basic and acidic residues" evidence="1">
    <location>
        <begin position="120"/>
        <end position="149"/>
    </location>
</feature>
<proteinExistence type="predicted"/>